<accession>A0A1S3YKZ0</accession>
<dbReference type="PANTHER" id="PTHR34222:SF33">
    <property type="entry name" value="RETROTRANSPOSON GAG DOMAIN-CONTAINING PROTEIN"/>
    <property type="match status" value="1"/>
</dbReference>
<evidence type="ECO:0000313" key="2">
    <source>
        <dbReference type="RefSeq" id="XP_016452627.1"/>
    </source>
</evidence>
<dbReference type="InterPro" id="IPR054722">
    <property type="entry name" value="PolX-like_BBD"/>
</dbReference>
<sequence length="360" mass="39836">MKSLWDELDALNTFSACVCECECGAKVKNFKAHQDERLPFLMGLNDIFICVRSNILLSSPLPSIVQAYSLVIHDEKQRDIHATPVYPGDSGSFLATDMRGNGRRFNENKGQKGVCDPRKNTGICAYCKKPDLLQQVNIGQQGAETSDASANLSCAGIAKFFNSFACFIQIDSESWILDSGATAHMNFNINFFINYKALPKPIMVNLPNSHRVKVAYSGTIALLPNLVLHNGLSLKSPLEIGKEKGGLFILKSRLGAPVFKSFPKSSTFVPRQNLNFVPVFNSCFAFSDSNVKEKPWHYRLGHMPWSNMKKISNVSVPSCFNHSTPCLICPMASQSKLPFPSSSISTKKIFDLIHVDTVNT</sequence>
<reference evidence="2" key="1">
    <citation type="submission" date="2025-08" db="UniProtKB">
        <authorList>
            <consortium name="RefSeq"/>
        </authorList>
    </citation>
    <scope>IDENTIFICATION</scope>
</reference>
<feature type="domain" description="Retrovirus-related Pol polyprotein from transposon TNT 1-94-like beta-barrel" evidence="1">
    <location>
        <begin position="175"/>
        <end position="222"/>
    </location>
</feature>
<dbReference type="PaxDb" id="4097-A0A1S3YKZ0"/>
<dbReference type="AlphaFoldDB" id="A0A1S3YKZ0"/>
<dbReference type="Pfam" id="PF22936">
    <property type="entry name" value="Pol_BBD"/>
    <property type="match status" value="1"/>
</dbReference>
<protein>
    <recommendedName>
        <fullName evidence="1">Retrovirus-related Pol polyprotein from transposon TNT 1-94-like beta-barrel domain-containing protein</fullName>
    </recommendedName>
</protein>
<dbReference type="PANTHER" id="PTHR34222">
    <property type="entry name" value="GAG_PRE-INTEGRS DOMAIN-CONTAINING PROTEIN"/>
    <property type="match status" value="1"/>
</dbReference>
<dbReference type="KEGG" id="nta:107777154"/>
<organism evidence="2">
    <name type="scientific">Nicotiana tabacum</name>
    <name type="common">Common tobacco</name>
    <dbReference type="NCBI Taxonomy" id="4097"/>
    <lineage>
        <taxon>Eukaryota</taxon>
        <taxon>Viridiplantae</taxon>
        <taxon>Streptophyta</taxon>
        <taxon>Embryophyta</taxon>
        <taxon>Tracheophyta</taxon>
        <taxon>Spermatophyta</taxon>
        <taxon>Magnoliopsida</taxon>
        <taxon>eudicotyledons</taxon>
        <taxon>Gunneridae</taxon>
        <taxon>Pentapetalae</taxon>
        <taxon>asterids</taxon>
        <taxon>lamiids</taxon>
        <taxon>Solanales</taxon>
        <taxon>Solanaceae</taxon>
        <taxon>Nicotianoideae</taxon>
        <taxon>Nicotianeae</taxon>
        <taxon>Nicotiana</taxon>
    </lineage>
</organism>
<gene>
    <name evidence="2" type="primary">LOC107777154</name>
</gene>
<proteinExistence type="predicted"/>
<dbReference type="OrthoDB" id="912999at2759"/>
<name>A0A1S3YKZ0_TOBAC</name>
<dbReference type="RefSeq" id="XP_016452627.1">
    <property type="nucleotide sequence ID" value="XM_016597141.1"/>
</dbReference>
<evidence type="ECO:0000259" key="1">
    <source>
        <dbReference type="Pfam" id="PF22936"/>
    </source>
</evidence>